<name>A0A3B1DNH9_9ZZZZ</name>
<gene>
    <name evidence="2" type="ORF">MNBD_UNCLBAC01-1649</name>
</gene>
<dbReference type="AlphaFoldDB" id="A0A3B1DNH9"/>
<dbReference type="PRINTS" id="PR01576">
    <property type="entry name" value="PDEFORMYLASE"/>
</dbReference>
<proteinExistence type="inferred from homology"/>
<dbReference type="Pfam" id="PF01327">
    <property type="entry name" value="Pep_deformylase"/>
    <property type="match status" value="1"/>
</dbReference>
<evidence type="ECO:0000256" key="1">
    <source>
        <dbReference type="ARBA" id="ARBA00010759"/>
    </source>
</evidence>
<evidence type="ECO:0000313" key="2">
    <source>
        <dbReference type="EMBL" id="VAX37644.1"/>
    </source>
</evidence>
<dbReference type="GO" id="GO:0042586">
    <property type="term" value="F:peptide deformylase activity"/>
    <property type="evidence" value="ECO:0007669"/>
    <property type="project" value="UniProtKB-EC"/>
</dbReference>
<organism evidence="2">
    <name type="scientific">hydrothermal vent metagenome</name>
    <dbReference type="NCBI Taxonomy" id="652676"/>
    <lineage>
        <taxon>unclassified sequences</taxon>
        <taxon>metagenomes</taxon>
        <taxon>ecological metagenomes</taxon>
    </lineage>
</organism>
<dbReference type="HAMAP" id="MF_00163">
    <property type="entry name" value="Pep_deformylase"/>
    <property type="match status" value="1"/>
</dbReference>
<dbReference type="SUPFAM" id="SSF56420">
    <property type="entry name" value="Peptide deformylase"/>
    <property type="match status" value="1"/>
</dbReference>
<keyword evidence="2" id="KW-0378">Hydrolase</keyword>
<protein>
    <submittedName>
        <fullName evidence="2">Peptide deformylase</fullName>
        <ecNumber evidence="2">3.5.1.88</ecNumber>
    </submittedName>
</protein>
<dbReference type="Gene3D" id="3.90.45.10">
    <property type="entry name" value="Peptide deformylase"/>
    <property type="match status" value="1"/>
</dbReference>
<dbReference type="EMBL" id="UOGJ01000133">
    <property type="protein sequence ID" value="VAX37644.1"/>
    <property type="molecule type" value="Genomic_DNA"/>
</dbReference>
<dbReference type="InterPro" id="IPR036821">
    <property type="entry name" value="Peptide_deformylase_sf"/>
</dbReference>
<dbReference type="PANTHER" id="PTHR10458">
    <property type="entry name" value="PEPTIDE DEFORMYLASE"/>
    <property type="match status" value="1"/>
</dbReference>
<dbReference type="CDD" id="cd00487">
    <property type="entry name" value="Pep_deformylase"/>
    <property type="match status" value="1"/>
</dbReference>
<accession>A0A3B1DNH9</accession>
<dbReference type="InterPro" id="IPR023635">
    <property type="entry name" value="Peptide_deformylase"/>
</dbReference>
<dbReference type="PIRSF" id="PIRSF004749">
    <property type="entry name" value="Pep_def"/>
    <property type="match status" value="1"/>
</dbReference>
<dbReference type="NCBIfam" id="TIGR00079">
    <property type="entry name" value="pept_deformyl"/>
    <property type="match status" value="1"/>
</dbReference>
<sequence>MAASLKIRMFGDPCLRQISTSLENVGLPQRMIIQSMIATMHQEKGVGLAAPQVGINQRFFVADVGDGPIAIINPHIIRESGLAEMEEGCLSIPEVLIKVQRSEKIVLRYMDEEGKLIEKAFSELMARVILHETDHLDGKLIVDYASFFEKQKYKKQLKMLESSYVGDQ</sequence>
<dbReference type="EC" id="3.5.1.88" evidence="2"/>
<comment type="similarity">
    <text evidence="1">Belongs to the polypeptide deformylase family.</text>
</comment>
<reference evidence="2" key="1">
    <citation type="submission" date="2018-06" db="EMBL/GenBank/DDBJ databases">
        <authorList>
            <person name="Zhirakovskaya E."/>
        </authorList>
    </citation>
    <scope>NUCLEOTIDE SEQUENCE</scope>
</reference>
<dbReference type="PANTHER" id="PTHR10458:SF22">
    <property type="entry name" value="PEPTIDE DEFORMYLASE"/>
    <property type="match status" value="1"/>
</dbReference>
<dbReference type="NCBIfam" id="NF001159">
    <property type="entry name" value="PRK00150.1-3"/>
    <property type="match status" value="1"/>
</dbReference>